<comment type="caution">
    <text evidence="1">The sequence shown here is derived from an EMBL/GenBank/DDBJ whole genome shotgun (WGS) entry which is preliminary data.</text>
</comment>
<sequence>MSQLLELLARNKMTLIVALPENNLELAEAASKGGADALLLAGDLSADKKNMKAIVSRLKVPVGIDQNRAEHFKKTEVEAMAGLGFDFIDINFENFSGEIVKLKKIAKVLSLNSRFFLDDLVEIEGAGLNALDAAIVPQSGQGKELVVGDLQNYISIILSAGLPVIIPTQRSIRPSEVAIIADTGAKGILLTPVVTGTSAKHIEKNTREFRVAIDDLGE</sequence>
<proteinExistence type="predicted"/>
<evidence type="ECO:0008006" key="3">
    <source>
        <dbReference type="Google" id="ProtNLM"/>
    </source>
</evidence>
<organism evidence="1 2">
    <name type="scientific">candidate division WOR-1 bacterium RIFCSPLOWO2_02_FULL_46_20</name>
    <dbReference type="NCBI Taxonomy" id="1802567"/>
    <lineage>
        <taxon>Bacteria</taxon>
        <taxon>Bacillati</taxon>
        <taxon>Saganbacteria</taxon>
    </lineage>
</organism>
<name>A0A1F4RGU9_UNCSA</name>
<gene>
    <name evidence="1" type="ORF">A3H38_00635</name>
</gene>
<dbReference type="InterPro" id="IPR011060">
    <property type="entry name" value="RibuloseP-bd_barrel"/>
</dbReference>
<evidence type="ECO:0000313" key="2">
    <source>
        <dbReference type="Proteomes" id="UP000176938"/>
    </source>
</evidence>
<evidence type="ECO:0000313" key="1">
    <source>
        <dbReference type="EMBL" id="OGC07419.1"/>
    </source>
</evidence>
<dbReference type="AlphaFoldDB" id="A0A1F4RGU9"/>
<protein>
    <recommendedName>
        <fullName evidence="3">Indole-3-glycerol-phosphate synthase</fullName>
    </recommendedName>
</protein>
<dbReference type="SUPFAM" id="SSF51366">
    <property type="entry name" value="Ribulose-phoshate binding barrel"/>
    <property type="match status" value="1"/>
</dbReference>
<dbReference type="EMBL" id="METP01000005">
    <property type="protein sequence ID" value="OGC07419.1"/>
    <property type="molecule type" value="Genomic_DNA"/>
</dbReference>
<accession>A0A1F4RGU9</accession>
<reference evidence="1 2" key="1">
    <citation type="journal article" date="2016" name="Nat. Commun.">
        <title>Thousands of microbial genomes shed light on interconnected biogeochemical processes in an aquifer system.</title>
        <authorList>
            <person name="Anantharaman K."/>
            <person name="Brown C.T."/>
            <person name="Hug L.A."/>
            <person name="Sharon I."/>
            <person name="Castelle C.J."/>
            <person name="Probst A.J."/>
            <person name="Thomas B.C."/>
            <person name="Singh A."/>
            <person name="Wilkins M.J."/>
            <person name="Karaoz U."/>
            <person name="Brodie E.L."/>
            <person name="Williams K.H."/>
            <person name="Hubbard S.S."/>
            <person name="Banfield J.F."/>
        </authorList>
    </citation>
    <scope>NUCLEOTIDE SEQUENCE [LARGE SCALE GENOMIC DNA]</scope>
</reference>
<dbReference type="Proteomes" id="UP000176938">
    <property type="component" value="Unassembled WGS sequence"/>
</dbReference>